<reference evidence="1 4" key="2">
    <citation type="submission" date="2019-07" db="EMBL/GenBank/DDBJ databases">
        <title>Whole genome shotgun sequence of Lactobacillus siliginis NBRC 101315.</title>
        <authorList>
            <person name="Hosoyama A."/>
            <person name="Uohara A."/>
            <person name="Ohji S."/>
            <person name="Ichikawa N."/>
        </authorList>
    </citation>
    <scope>NUCLEOTIDE SEQUENCE [LARGE SCALE GENOMIC DNA]</scope>
    <source>
        <strain evidence="1 4">NBRC 101315</strain>
    </source>
</reference>
<protein>
    <submittedName>
        <fullName evidence="2">ATP cob(I)alamin adenosyltransferase</fullName>
    </submittedName>
</protein>
<keyword evidence="3" id="KW-1185">Reference proteome</keyword>
<dbReference type="OrthoDB" id="9778896at2"/>
<dbReference type="STRING" id="348151.IV55_GL001612"/>
<evidence type="ECO:0000313" key="4">
    <source>
        <dbReference type="Proteomes" id="UP000321429"/>
    </source>
</evidence>
<reference evidence="2 3" key="1">
    <citation type="journal article" date="2015" name="Genome Announc.">
        <title>Expanding the biotechnology potential of lactobacilli through comparative genomics of 213 strains and associated genera.</title>
        <authorList>
            <person name="Sun Z."/>
            <person name="Harris H.M."/>
            <person name="McCann A."/>
            <person name="Guo C."/>
            <person name="Argimon S."/>
            <person name="Zhang W."/>
            <person name="Yang X."/>
            <person name="Jeffery I.B."/>
            <person name="Cooney J.C."/>
            <person name="Kagawa T.F."/>
            <person name="Liu W."/>
            <person name="Song Y."/>
            <person name="Salvetti E."/>
            <person name="Wrobel A."/>
            <person name="Rasinkangas P."/>
            <person name="Parkhill J."/>
            <person name="Rea M.C."/>
            <person name="O'Sullivan O."/>
            <person name="Ritari J."/>
            <person name="Douillard F.P."/>
            <person name="Paul Ross R."/>
            <person name="Yang R."/>
            <person name="Briner A.E."/>
            <person name="Felis G.E."/>
            <person name="de Vos W.M."/>
            <person name="Barrangou R."/>
            <person name="Klaenhammer T.R."/>
            <person name="Caufield P.W."/>
            <person name="Cui Y."/>
            <person name="Zhang H."/>
            <person name="O'Toole P.W."/>
        </authorList>
    </citation>
    <scope>NUCLEOTIDE SEQUENCE [LARGE SCALE GENOMIC DNA]</scope>
    <source>
        <strain evidence="2 3">DSM 22696</strain>
    </source>
</reference>
<dbReference type="Pfam" id="PF03928">
    <property type="entry name" value="HbpS-like"/>
    <property type="match status" value="1"/>
</dbReference>
<evidence type="ECO:0000313" key="1">
    <source>
        <dbReference type="EMBL" id="GEK27849.1"/>
    </source>
</evidence>
<dbReference type="EMBL" id="JQCB01000005">
    <property type="protein sequence ID" value="KRN96226.1"/>
    <property type="molecule type" value="Genomic_DNA"/>
</dbReference>
<dbReference type="GO" id="GO:0016740">
    <property type="term" value="F:transferase activity"/>
    <property type="evidence" value="ECO:0007669"/>
    <property type="project" value="UniProtKB-KW"/>
</dbReference>
<dbReference type="InterPro" id="IPR052517">
    <property type="entry name" value="GlcG_carb_metab_protein"/>
</dbReference>
<dbReference type="EMBL" id="BJUD01000002">
    <property type="protein sequence ID" value="GEK27849.1"/>
    <property type="molecule type" value="Genomic_DNA"/>
</dbReference>
<dbReference type="Gene3D" id="3.30.450.150">
    <property type="entry name" value="Haem-degrading domain"/>
    <property type="match status" value="1"/>
</dbReference>
<evidence type="ECO:0000313" key="2">
    <source>
        <dbReference type="EMBL" id="KRN96226.1"/>
    </source>
</evidence>
<keyword evidence="2" id="KW-0808">Transferase</keyword>
<dbReference type="InterPro" id="IPR038084">
    <property type="entry name" value="PduO/GlcC-like_sf"/>
</dbReference>
<dbReference type="Proteomes" id="UP000321429">
    <property type="component" value="Unassembled WGS sequence"/>
</dbReference>
<dbReference type="AlphaFoldDB" id="A0A0R2L3N1"/>
<proteinExistence type="predicted"/>
<evidence type="ECO:0000313" key="3">
    <source>
        <dbReference type="Proteomes" id="UP000051139"/>
    </source>
</evidence>
<accession>A0A0R2L3N1</accession>
<comment type="caution">
    <text evidence="2">The sequence shown here is derived from an EMBL/GenBank/DDBJ whole genome shotgun (WGS) entry which is preliminary data.</text>
</comment>
<dbReference type="PANTHER" id="PTHR34309:SF1">
    <property type="entry name" value="PROTEIN GLCG"/>
    <property type="match status" value="1"/>
</dbReference>
<sequence length="157" mass="16762">MAVENILSSVQAAFKKQDGSALFSRENFQHAFDAVEAKANEQHVGVSMCIMDAAGNPLMQYHMTNANLVSIELAPKKAWSALAMKQPTKDVSDQIQPGAPLYEMETMLDGKLVSFAGGLPLIVNDQIIGAFGVSGGAVEEDQACCEAGVKQFLEGIK</sequence>
<name>A0A0R2L3N1_9LACO</name>
<dbReference type="PATRIC" id="fig|348151.3.peg.1659"/>
<dbReference type="SUPFAM" id="SSF143744">
    <property type="entry name" value="GlcG-like"/>
    <property type="match status" value="1"/>
</dbReference>
<organism evidence="2 3">
    <name type="scientific">Furfurilactobacillus siliginis</name>
    <dbReference type="NCBI Taxonomy" id="348151"/>
    <lineage>
        <taxon>Bacteria</taxon>
        <taxon>Bacillati</taxon>
        <taxon>Bacillota</taxon>
        <taxon>Bacilli</taxon>
        <taxon>Lactobacillales</taxon>
        <taxon>Lactobacillaceae</taxon>
        <taxon>Furfurilactobacillus</taxon>
    </lineage>
</organism>
<dbReference type="PANTHER" id="PTHR34309">
    <property type="entry name" value="SLR1406 PROTEIN"/>
    <property type="match status" value="1"/>
</dbReference>
<dbReference type="InterPro" id="IPR005624">
    <property type="entry name" value="PduO/GlcC-like"/>
</dbReference>
<dbReference type="Proteomes" id="UP000051139">
    <property type="component" value="Unassembled WGS sequence"/>
</dbReference>
<dbReference type="RefSeq" id="WP_057810064.1">
    <property type="nucleotide sequence ID" value="NZ_BJUD01000002.1"/>
</dbReference>
<gene>
    <name evidence="2" type="ORF">IV55_GL001612</name>
    <name evidence="1" type="ORF">LSI01_01600</name>
</gene>